<protein>
    <submittedName>
        <fullName evidence="1">Uncharacterized protein</fullName>
    </submittedName>
</protein>
<name>A8P8I8_COPC7</name>
<dbReference type="KEGG" id="cci:CC1G_12042"/>
<dbReference type="RefSeq" id="XP_001839579.2">
    <property type="nucleotide sequence ID" value="XM_001839527.2"/>
</dbReference>
<dbReference type="VEuPathDB" id="FungiDB:CC1G_12042"/>
<dbReference type="Proteomes" id="UP000001861">
    <property type="component" value="Unassembled WGS sequence"/>
</dbReference>
<dbReference type="InParanoid" id="A8P8I8"/>
<reference evidence="1 2" key="1">
    <citation type="journal article" date="2010" name="Proc. Natl. Acad. Sci. U.S.A.">
        <title>Insights into evolution of multicellular fungi from the assembled chromosomes of the mushroom Coprinopsis cinerea (Coprinus cinereus).</title>
        <authorList>
            <person name="Stajich J.E."/>
            <person name="Wilke S.K."/>
            <person name="Ahren D."/>
            <person name="Au C.H."/>
            <person name="Birren B.W."/>
            <person name="Borodovsky M."/>
            <person name="Burns C."/>
            <person name="Canback B."/>
            <person name="Casselton L.A."/>
            <person name="Cheng C.K."/>
            <person name="Deng J."/>
            <person name="Dietrich F.S."/>
            <person name="Fargo D.C."/>
            <person name="Farman M.L."/>
            <person name="Gathman A.C."/>
            <person name="Goldberg J."/>
            <person name="Guigo R."/>
            <person name="Hoegger P.J."/>
            <person name="Hooker J.B."/>
            <person name="Huggins A."/>
            <person name="James T.Y."/>
            <person name="Kamada T."/>
            <person name="Kilaru S."/>
            <person name="Kodira C."/>
            <person name="Kues U."/>
            <person name="Kupfer D."/>
            <person name="Kwan H.S."/>
            <person name="Lomsadze A."/>
            <person name="Li W."/>
            <person name="Lilly W.W."/>
            <person name="Ma L.J."/>
            <person name="Mackey A.J."/>
            <person name="Manning G."/>
            <person name="Martin F."/>
            <person name="Muraguchi H."/>
            <person name="Natvig D.O."/>
            <person name="Palmerini H."/>
            <person name="Ramesh M.A."/>
            <person name="Rehmeyer C.J."/>
            <person name="Roe B.A."/>
            <person name="Shenoy N."/>
            <person name="Stanke M."/>
            <person name="Ter-Hovhannisyan V."/>
            <person name="Tunlid A."/>
            <person name="Velagapudi R."/>
            <person name="Vision T.J."/>
            <person name="Zeng Q."/>
            <person name="Zolan M.E."/>
            <person name="Pukkila P.J."/>
        </authorList>
    </citation>
    <scope>NUCLEOTIDE SEQUENCE [LARGE SCALE GENOMIC DNA]</scope>
    <source>
        <strain evidence="2">Okayama-7 / 130 / ATCC MYA-4618 / FGSC 9003</strain>
    </source>
</reference>
<dbReference type="EMBL" id="AACS02000011">
    <property type="protein sequence ID" value="EAU82254.2"/>
    <property type="molecule type" value="Genomic_DNA"/>
</dbReference>
<proteinExistence type="predicted"/>
<gene>
    <name evidence="1" type="ORF">CC1G_12042</name>
</gene>
<evidence type="ECO:0000313" key="2">
    <source>
        <dbReference type="Proteomes" id="UP000001861"/>
    </source>
</evidence>
<dbReference type="HOGENOM" id="CLU_2413173_0_0_1"/>
<organism evidence="1 2">
    <name type="scientific">Coprinopsis cinerea (strain Okayama-7 / 130 / ATCC MYA-4618 / FGSC 9003)</name>
    <name type="common">Inky cap fungus</name>
    <name type="synonym">Hormographiella aspergillata</name>
    <dbReference type="NCBI Taxonomy" id="240176"/>
    <lineage>
        <taxon>Eukaryota</taxon>
        <taxon>Fungi</taxon>
        <taxon>Dikarya</taxon>
        <taxon>Basidiomycota</taxon>
        <taxon>Agaricomycotina</taxon>
        <taxon>Agaricomycetes</taxon>
        <taxon>Agaricomycetidae</taxon>
        <taxon>Agaricales</taxon>
        <taxon>Agaricineae</taxon>
        <taxon>Psathyrellaceae</taxon>
        <taxon>Coprinopsis</taxon>
    </lineage>
</organism>
<dbReference type="AlphaFoldDB" id="A8P8I8"/>
<dbReference type="GeneID" id="6016197"/>
<sequence length="92" mass="10262">MSRIQPNLLRSQPMISAPKLKRGGVVTCLVRPVGETWCLIRTQKGTSMYDASSMPLIKTVIISSITVLRTDWSTQIIQSHPSGLWLRCSDYG</sequence>
<evidence type="ECO:0000313" key="1">
    <source>
        <dbReference type="EMBL" id="EAU82254.2"/>
    </source>
</evidence>
<keyword evidence="2" id="KW-1185">Reference proteome</keyword>
<comment type="caution">
    <text evidence="1">The sequence shown here is derived from an EMBL/GenBank/DDBJ whole genome shotgun (WGS) entry which is preliminary data.</text>
</comment>
<accession>A8P8I8</accession>